<protein>
    <submittedName>
        <fullName evidence="5">Alpha-glucosidase</fullName>
    </submittedName>
</protein>
<reference evidence="5" key="2">
    <citation type="submission" date="2020-09" db="EMBL/GenBank/DDBJ databases">
        <authorList>
            <person name="Sun Q."/>
            <person name="Kim S."/>
        </authorList>
    </citation>
    <scope>NUCLEOTIDE SEQUENCE</scope>
    <source>
        <strain evidence="5">KCTC 32513</strain>
    </source>
</reference>
<dbReference type="Proteomes" id="UP000634004">
    <property type="component" value="Unassembled WGS sequence"/>
</dbReference>
<dbReference type="Pfam" id="PF10566">
    <property type="entry name" value="Glyco_hydro_97"/>
    <property type="match status" value="1"/>
</dbReference>
<name>A0A8J3CSW6_9PROT</name>
<evidence type="ECO:0000313" key="5">
    <source>
        <dbReference type="EMBL" id="GHB04261.1"/>
    </source>
</evidence>
<dbReference type="InterPro" id="IPR029483">
    <property type="entry name" value="GH97_C"/>
</dbReference>
<feature type="domain" description="Glycosyl-hydrolase 97 catalytic" evidence="2">
    <location>
        <begin position="313"/>
        <end position="505"/>
    </location>
</feature>
<reference evidence="5" key="1">
    <citation type="journal article" date="2014" name="Int. J. Syst. Evol. Microbiol.">
        <title>Complete genome sequence of Corynebacterium casei LMG S-19264T (=DSM 44701T), isolated from a smear-ripened cheese.</title>
        <authorList>
            <consortium name="US DOE Joint Genome Institute (JGI-PGF)"/>
            <person name="Walter F."/>
            <person name="Albersmeier A."/>
            <person name="Kalinowski J."/>
            <person name="Ruckert C."/>
        </authorList>
    </citation>
    <scope>NUCLEOTIDE SEQUENCE</scope>
    <source>
        <strain evidence="5">KCTC 32513</strain>
    </source>
</reference>
<keyword evidence="1" id="KW-0732">Signal</keyword>
<proteinExistence type="predicted"/>
<sequence>MSIRLIALSNLCAVALIACTAEAPVKPKSEVAPAVATTAPTTLKRASVESPNGDITFNLSEVNGLLQYDVQFQGQSVIGTSQLGLRFAETFGLDDALEIIAIERGVADTTWEQPWGERRIVRDHHQELIIMARRTEPDIRVNIRVRVFNDGLGFRYEIPKQANLPATVSIMDELTEFNVGPDTESWWIPSRQYNRYEYLYQNTPVDAIQMVHTPITLRTDKGVHFSIHEAALVNYAGMSLEQEREGVLEASLAPRSDGKKVVVATPFITPWRTIQIGDTAVDLLNSDLILNLNEPNALGDVSYFEPGKYAGIWWDQHIRNGTWGQKQGDVEGLHAATTERTKAYMDFAAENDFVGVLVEGWNIGWDDDWFNNGDVFSFTETYDDFNIKAVAAYGEQVGTRLIGHHETSGNISNYEAQLEDALDLYQQSGVRVIKSGYVADDGNIKRIDDTGVARYEYHDSQHQVDHHLKVVRRAHDHQIAMNPHEPVKDTGLRRTYPNWVSREGARGQEFNAWGVPPNGPDHVPNLIFTRMLSGPMDYTAGAFNLRPNEVAPVRADFPRNSAASRIEHTLAKELALYVVLYSPIQMVVDTPEEYAKRPDAFQFIKDVPTDWEDTIALAGEVGEFAIFARKERGGEDWYLGAVTDADARDVEIDLSFLEDGAFVAHIYQDGPSADYEIDPYDLLIETRKVTSGDSLALVLARSGGAAIRFEKL</sequence>
<feature type="domain" description="Glycosyl-hydrolase 97 N-terminal" evidence="3">
    <location>
        <begin position="48"/>
        <end position="295"/>
    </location>
</feature>
<dbReference type="Pfam" id="PF14509">
    <property type="entry name" value="GH97_C"/>
    <property type="match status" value="1"/>
</dbReference>
<evidence type="ECO:0000256" key="1">
    <source>
        <dbReference type="SAM" id="SignalP"/>
    </source>
</evidence>
<evidence type="ECO:0000259" key="4">
    <source>
        <dbReference type="Pfam" id="PF14509"/>
    </source>
</evidence>
<dbReference type="Gene3D" id="2.70.98.10">
    <property type="match status" value="1"/>
</dbReference>
<dbReference type="InterPro" id="IPR052720">
    <property type="entry name" value="Glycosyl_hydrolase_97"/>
</dbReference>
<organism evidence="5 6">
    <name type="scientific">Algimonas arctica</name>
    <dbReference type="NCBI Taxonomy" id="1479486"/>
    <lineage>
        <taxon>Bacteria</taxon>
        <taxon>Pseudomonadati</taxon>
        <taxon>Pseudomonadota</taxon>
        <taxon>Alphaproteobacteria</taxon>
        <taxon>Maricaulales</taxon>
        <taxon>Robiginitomaculaceae</taxon>
        <taxon>Algimonas</taxon>
    </lineage>
</organism>
<evidence type="ECO:0000313" key="6">
    <source>
        <dbReference type="Proteomes" id="UP000634004"/>
    </source>
</evidence>
<evidence type="ECO:0000259" key="2">
    <source>
        <dbReference type="Pfam" id="PF10566"/>
    </source>
</evidence>
<dbReference type="RefSeq" id="WP_189499562.1">
    <property type="nucleotide sequence ID" value="NZ_BMZH01000019.1"/>
</dbReference>
<feature type="domain" description="Glycosyl-hydrolase 97 C-terminal oligomerisation" evidence="4">
    <location>
        <begin position="610"/>
        <end position="709"/>
    </location>
</feature>
<feature type="chain" id="PRO_5035237560" evidence="1">
    <location>
        <begin position="24"/>
        <end position="712"/>
    </location>
</feature>
<dbReference type="GO" id="GO:0030246">
    <property type="term" value="F:carbohydrate binding"/>
    <property type="evidence" value="ECO:0007669"/>
    <property type="project" value="InterPro"/>
</dbReference>
<dbReference type="InterPro" id="IPR019563">
    <property type="entry name" value="GH97_catalytic"/>
</dbReference>
<dbReference type="InterPro" id="IPR013785">
    <property type="entry name" value="Aldolase_TIM"/>
</dbReference>
<feature type="signal peptide" evidence="1">
    <location>
        <begin position="1"/>
        <end position="23"/>
    </location>
</feature>
<keyword evidence="6" id="KW-1185">Reference proteome</keyword>
<dbReference type="InterPro" id="IPR014718">
    <property type="entry name" value="GH-type_carb-bd"/>
</dbReference>
<dbReference type="PANTHER" id="PTHR35803:SF1">
    <property type="entry name" value="GLUCAN 1,4-ALPHA-GLUCOSIDASE SUSB"/>
    <property type="match status" value="1"/>
</dbReference>
<dbReference type="EMBL" id="BMZH01000019">
    <property type="protein sequence ID" value="GHB04261.1"/>
    <property type="molecule type" value="Genomic_DNA"/>
</dbReference>
<dbReference type="AlphaFoldDB" id="A0A8J3CSW6"/>
<dbReference type="Pfam" id="PF14508">
    <property type="entry name" value="GH97_N"/>
    <property type="match status" value="1"/>
</dbReference>
<comment type="caution">
    <text evidence="5">The sequence shown here is derived from an EMBL/GenBank/DDBJ whole genome shotgun (WGS) entry which is preliminary data.</text>
</comment>
<accession>A0A8J3CSW6</accession>
<dbReference type="PROSITE" id="PS51257">
    <property type="entry name" value="PROKAR_LIPOPROTEIN"/>
    <property type="match status" value="1"/>
</dbReference>
<dbReference type="PANTHER" id="PTHR35803">
    <property type="entry name" value="GLUCAN 1,4-ALPHA-GLUCOSIDASE SUSB-RELATED"/>
    <property type="match status" value="1"/>
</dbReference>
<gene>
    <name evidence="5" type="primary">susB</name>
    <name evidence="5" type="ORF">GCM10009069_28520</name>
</gene>
<dbReference type="InterPro" id="IPR029486">
    <property type="entry name" value="GH97_N"/>
</dbReference>
<evidence type="ECO:0000259" key="3">
    <source>
        <dbReference type="Pfam" id="PF14508"/>
    </source>
</evidence>
<dbReference type="Gene3D" id="3.20.20.70">
    <property type="entry name" value="Aldolase class I"/>
    <property type="match status" value="1"/>
</dbReference>